<reference evidence="3" key="1">
    <citation type="submission" date="2021-03" db="EMBL/GenBank/DDBJ databases">
        <title>Acanthopleuribacteraceae sp. M133.</title>
        <authorList>
            <person name="Wang G."/>
        </authorList>
    </citation>
    <scope>NUCLEOTIDE SEQUENCE</scope>
    <source>
        <strain evidence="3">M133</strain>
    </source>
</reference>
<dbReference type="Pfam" id="PF09937">
    <property type="entry name" value="DUF2169"/>
    <property type="match status" value="1"/>
</dbReference>
<gene>
    <name evidence="3" type="ORF">J3U87_27495</name>
</gene>
<protein>
    <submittedName>
        <fullName evidence="3">DUF2169 domain-containing protein</fullName>
    </submittedName>
</protein>
<keyword evidence="4" id="KW-1185">Reference proteome</keyword>
<accession>A0A8A4TIM6</accession>
<dbReference type="InterPro" id="IPR018683">
    <property type="entry name" value="DUF2169"/>
</dbReference>
<evidence type="ECO:0000256" key="1">
    <source>
        <dbReference type="SAM" id="MobiDB-lite"/>
    </source>
</evidence>
<sequence>MKLVNHTPFAAERTVYQDPEGRDQLLVLLKATFDVGEDGTLGPAEEQPPPRSSDTYRDEVGTSSILWENEMGPAKPATDIVMVGTAQAPGGRAVSQLGVSLKVGALEKTVMVTGERIWEDALTGAKPSAPRFFTQMPLIYELAYGGKDASAERQDHWEREPRNPVGRGFRAKRSAQPIEGTPLPCIEDPSAMVRRISDRPAPAGFGFLARDWQPRLSFAGTYDEAWQTERAPLLPRDFDPRFHNAAHPDLIAPGHLRGVEPVEAIHVSESGHPWRFALPGLRVGARVKIGHVEEQLIPPLDTVIIDADNRQVTQIWRGVHDVHDRLFHVKEIQIETT</sequence>
<evidence type="ECO:0000259" key="2">
    <source>
        <dbReference type="Pfam" id="PF09937"/>
    </source>
</evidence>
<organism evidence="3 4">
    <name type="scientific">Sulfidibacter corallicola</name>
    <dbReference type="NCBI Taxonomy" id="2818388"/>
    <lineage>
        <taxon>Bacteria</taxon>
        <taxon>Pseudomonadati</taxon>
        <taxon>Acidobacteriota</taxon>
        <taxon>Holophagae</taxon>
        <taxon>Acanthopleuribacterales</taxon>
        <taxon>Acanthopleuribacteraceae</taxon>
        <taxon>Sulfidibacter</taxon>
    </lineage>
</organism>
<dbReference type="KEGG" id="scor:J3U87_27495"/>
<dbReference type="RefSeq" id="WP_237378982.1">
    <property type="nucleotide sequence ID" value="NZ_CP071793.1"/>
</dbReference>
<proteinExistence type="predicted"/>
<feature type="domain" description="DUF2169" evidence="2">
    <location>
        <begin position="20"/>
        <end position="317"/>
    </location>
</feature>
<name>A0A8A4TIM6_SULCO</name>
<feature type="region of interest" description="Disordered" evidence="1">
    <location>
        <begin position="37"/>
        <end position="58"/>
    </location>
</feature>
<dbReference type="EMBL" id="CP071793">
    <property type="protein sequence ID" value="QTD49347.1"/>
    <property type="molecule type" value="Genomic_DNA"/>
</dbReference>
<evidence type="ECO:0000313" key="4">
    <source>
        <dbReference type="Proteomes" id="UP000663929"/>
    </source>
</evidence>
<evidence type="ECO:0000313" key="3">
    <source>
        <dbReference type="EMBL" id="QTD49347.1"/>
    </source>
</evidence>
<dbReference type="AlphaFoldDB" id="A0A8A4TIM6"/>
<dbReference type="Proteomes" id="UP000663929">
    <property type="component" value="Chromosome"/>
</dbReference>